<dbReference type="Proteomes" id="UP000005636">
    <property type="component" value="Chromosome"/>
</dbReference>
<evidence type="ECO:0000313" key="1">
    <source>
        <dbReference type="EMBL" id="AEV20576.1"/>
    </source>
</evidence>
<name>A0ABM5MLN4_GEOTH</name>
<accession>A0ABM5MLN4</accession>
<gene>
    <name evidence="1" type="ORF">GTCCBUS3UF5_32740</name>
</gene>
<proteinExistence type="predicted"/>
<sequence>MSRKEIGAANMAKNESVSKKVGCLISLVYSAKVKEGNDS</sequence>
<keyword evidence="2" id="KW-1185">Reference proteome</keyword>
<reference evidence="1 2" key="1">
    <citation type="submission" date="2011-11" db="EMBL/GenBank/DDBJ databases">
        <title>Complete genome sequence of thermophilic Geobacillus thermoleovorans CCB_US3_UF5.</title>
        <authorList>
            <person name="Muhd Sakaff M.K.L."/>
            <person name="Abdul Rahman A.Y."/>
            <person name="Saito J.A."/>
            <person name="Hou S."/>
            <person name="Alam M."/>
        </authorList>
    </citation>
    <scope>NUCLEOTIDE SEQUENCE [LARGE SCALE GENOMIC DNA]</scope>
    <source>
        <strain evidence="1 2">CCB_US3_UF5</strain>
    </source>
</reference>
<protein>
    <submittedName>
        <fullName evidence="1">Uncharacterized protein</fullName>
    </submittedName>
</protein>
<organism evidence="1 2">
    <name type="scientific">Geobacillus thermoleovorans CCB_US3_UF5</name>
    <dbReference type="NCBI Taxonomy" id="1111068"/>
    <lineage>
        <taxon>Bacteria</taxon>
        <taxon>Bacillati</taxon>
        <taxon>Bacillota</taxon>
        <taxon>Bacilli</taxon>
        <taxon>Bacillales</taxon>
        <taxon>Anoxybacillaceae</taxon>
        <taxon>Geobacillus</taxon>
        <taxon>Geobacillus thermoleovorans group</taxon>
    </lineage>
</organism>
<dbReference type="EMBL" id="CP003125">
    <property type="protein sequence ID" value="AEV20576.1"/>
    <property type="molecule type" value="Genomic_DNA"/>
</dbReference>
<evidence type="ECO:0000313" key="2">
    <source>
        <dbReference type="Proteomes" id="UP000005636"/>
    </source>
</evidence>